<feature type="region of interest" description="Disordered" evidence="1">
    <location>
        <begin position="221"/>
        <end position="263"/>
    </location>
</feature>
<feature type="region of interest" description="Disordered" evidence="1">
    <location>
        <begin position="19"/>
        <end position="133"/>
    </location>
</feature>
<reference evidence="2" key="1">
    <citation type="submission" date="2023-06" db="EMBL/GenBank/DDBJ databases">
        <title>Genomic analysis of the entomopathogenic nematode Steinernema hermaphroditum.</title>
        <authorList>
            <person name="Schwarz E.M."/>
            <person name="Heppert J.K."/>
            <person name="Baniya A."/>
            <person name="Schwartz H.T."/>
            <person name="Tan C.-H."/>
            <person name="Antoshechkin I."/>
            <person name="Sternberg P.W."/>
            <person name="Goodrich-Blair H."/>
            <person name="Dillman A.R."/>
        </authorList>
    </citation>
    <scope>NUCLEOTIDE SEQUENCE</scope>
    <source>
        <strain evidence="2">PS9179</strain>
        <tissue evidence="2">Whole animal</tissue>
    </source>
</reference>
<feature type="compositionally biased region" description="Low complexity" evidence="1">
    <location>
        <begin position="250"/>
        <end position="263"/>
    </location>
</feature>
<evidence type="ECO:0000313" key="2">
    <source>
        <dbReference type="EMBL" id="KAK0395974.1"/>
    </source>
</evidence>
<dbReference type="Proteomes" id="UP001175271">
    <property type="component" value="Unassembled WGS sequence"/>
</dbReference>
<protein>
    <submittedName>
        <fullName evidence="2">Uncharacterized protein</fullName>
    </submittedName>
</protein>
<organism evidence="2 3">
    <name type="scientific">Steinernema hermaphroditum</name>
    <dbReference type="NCBI Taxonomy" id="289476"/>
    <lineage>
        <taxon>Eukaryota</taxon>
        <taxon>Metazoa</taxon>
        <taxon>Ecdysozoa</taxon>
        <taxon>Nematoda</taxon>
        <taxon>Chromadorea</taxon>
        <taxon>Rhabditida</taxon>
        <taxon>Tylenchina</taxon>
        <taxon>Panagrolaimomorpha</taxon>
        <taxon>Strongyloidoidea</taxon>
        <taxon>Steinernematidae</taxon>
        <taxon>Steinernema</taxon>
    </lineage>
</organism>
<evidence type="ECO:0000313" key="3">
    <source>
        <dbReference type="Proteomes" id="UP001175271"/>
    </source>
</evidence>
<dbReference type="EMBL" id="JAUCMV010000005">
    <property type="protein sequence ID" value="KAK0395974.1"/>
    <property type="molecule type" value="Genomic_DNA"/>
</dbReference>
<dbReference type="AlphaFoldDB" id="A0AA39LG91"/>
<feature type="compositionally biased region" description="Basic and acidic residues" evidence="1">
    <location>
        <begin position="98"/>
        <end position="110"/>
    </location>
</feature>
<accession>A0AA39LG91</accession>
<feature type="compositionally biased region" description="Polar residues" evidence="1">
    <location>
        <begin position="111"/>
        <end position="126"/>
    </location>
</feature>
<sequence length="347" mass="39533">MAFYFALLNVSNAHLDNRLHHGNRRSRSTSSRPTNTERRHSFSSATSNEVVNDYRLLPRPRILSSQSVARPPTPPQRRSHENIASNSGGTAQSNSNQHKADRSYSQDRCDSTTSTSHSKNLTQNHLRNIKKVTFETDRNGEVVNHHSRRVPFLGDPEAWEKGMTGYPTTGHRQPNDENPEYRWKWIAKLRHLSAERREPKAHRQRKLVAAVSIADEETEIWTSTPPPAYPGITDTPPEALIETSSDDFSESSPESASRFSSDQSSVSDLFDKKLPSKRKLSGMNRISRKPWRILTENNALDASWKSTKSLITMENFERIFTFNGHRPNTFRILRETSNCSEPISVLN</sequence>
<name>A0AA39LG91_9BILA</name>
<proteinExistence type="predicted"/>
<gene>
    <name evidence="2" type="ORF">QR680_001513</name>
</gene>
<comment type="caution">
    <text evidence="2">The sequence shown here is derived from an EMBL/GenBank/DDBJ whole genome shotgun (WGS) entry which is preliminary data.</text>
</comment>
<keyword evidence="3" id="KW-1185">Reference proteome</keyword>
<evidence type="ECO:0000256" key="1">
    <source>
        <dbReference type="SAM" id="MobiDB-lite"/>
    </source>
</evidence>
<feature type="compositionally biased region" description="Polar residues" evidence="1">
    <location>
        <begin position="82"/>
        <end position="97"/>
    </location>
</feature>